<dbReference type="EMBL" id="BQNB010011104">
    <property type="protein sequence ID" value="GJS86189.1"/>
    <property type="molecule type" value="Genomic_DNA"/>
</dbReference>
<gene>
    <name evidence="2" type="ORF">Tco_0752730</name>
</gene>
<reference evidence="2" key="2">
    <citation type="submission" date="2022-01" db="EMBL/GenBank/DDBJ databases">
        <authorList>
            <person name="Yamashiro T."/>
            <person name="Shiraishi A."/>
            <person name="Satake H."/>
            <person name="Nakayama K."/>
        </authorList>
    </citation>
    <scope>NUCLEOTIDE SEQUENCE</scope>
</reference>
<organism evidence="2 3">
    <name type="scientific">Tanacetum coccineum</name>
    <dbReference type="NCBI Taxonomy" id="301880"/>
    <lineage>
        <taxon>Eukaryota</taxon>
        <taxon>Viridiplantae</taxon>
        <taxon>Streptophyta</taxon>
        <taxon>Embryophyta</taxon>
        <taxon>Tracheophyta</taxon>
        <taxon>Spermatophyta</taxon>
        <taxon>Magnoliopsida</taxon>
        <taxon>eudicotyledons</taxon>
        <taxon>Gunneridae</taxon>
        <taxon>Pentapetalae</taxon>
        <taxon>asterids</taxon>
        <taxon>campanulids</taxon>
        <taxon>Asterales</taxon>
        <taxon>Asteraceae</taxon>
        <taxon>Asteroideae</taxon>
        <taxon>Anthemideae</taxon>
        <taxon>Anthemidinae</taxon>
        <taxon>Tanacetum</taxon>
    </lineage>
</organism>
<dbReference type="Proteomes" id="UP001151760">
    <property type="component" value="Unassembled WGS sequence"/>
</dbReference>
<evidence type="ECO:0000313" key="3">
    <source>
        <dbReference type="Proteomes" id="UP001151760"/>
    </source>
</evidence>
<feature type="compositionally biased region" description="Basic and acidic residues" evidence="1">
    <location>
        <begin position="86"/>
        <end position="95"/>
    </location>
</feature>
<protein>
    <recommendedName>
        <fullName evidence="4">Transposase</fullName>
    </recommendedName>
</protein>
<sequence length="297" mass="34140">MKNNPQLQQQDIAIWLALQMKFETLQVPQTTCRTSSVRPRDQNNPYDDAPPEGENSAKRQKTSETFSVRLRDQNDPYDDAPPEGENSAKRQKTSEYEAYVTGESSGQVNESEQSPSSLGNQEEVDDYDFWTESYTSDDDEIPTKQVSQDIMEEVSLTLNEAELKKIADEIKEILASPHLRKTTPLVQSCQIDHEALALSLINQDLLYLKKANSGPEKIVLSLHKFPVIIFNDVDIKEKTSRWVNKCVKKFNPYARYGVEHWKNPHVKIFYIKRQKEPGKPKEVVYSNSKIIQVIKTY</sequence>
<evidence type="ECO:0000313" key="2">
    <source>
        <dbReference type="EMBL" id="GJS86189.1"/>
    </source>
</evidence>
<comment type="caution">
    <text evidence="2">The sequence shown here is derived from an EMBL/GenBank/DDBJ whole genome shotgun (WGS) entry which is preliminary data.</text>
</comment>
<feature type="compositionally biased region" description="Polar residues" evidence="1">
    <location>
        <begin position="102"/>
        <end position="120"/>
    </location>
</feature>
<feature type="compositionally biased region" description="Polar residues" evidence="1">
    <location>
        <begin position="29"/>
        <end position="45"/>
    </location>
</feature>
<evidence type="ECO:0008006" key="4">
    <source>
        <dbReference type="Google" id="ProtNLM"/>
    </source>
</evidence>
<name>A0ABQ4Z7P3_9ASTR</name>
<evidence type="ECO:0000256" key="1">
    <source>
        <dbReference type="SAM" id="MobiDB-lite"/>
    </source>
</evidence>
<accession>A0ABQ4Z7P3</accession>
<feature type="region of interest" description="Disordered" evidence="1">
    <location>
        <begin position="29"/>
        <end position="123"/>
    </location>
</feature>
<reference evidence="2" key="1">
    <citation type="journal article" date="2022" name="Int. J. Mol. Sci.">
        <title>Draft Genome of Tanacetum Coccineum: Genomic Comparison of Closely Related Tanacetum-Family Plants.</title>
        <authorList>
            <person name="Yamashiro T."/>
            <person name="Shiraishi A."/>
            <person name="Nakayama K."/>
            <person name="Satake H."/>
        </authorList>
    </citation>
    <scope>NUCLEOTIDE SEQUENCE</scope>
</reference>
<keyword evidence="3" id="KW-1185">Reference proteome</keyword>
<proteinExistence type="predicted"/>